<organism evidence="3 4">
    <name type="scientific">Nitratireductor indicus C115</name>
    <dbReference type="NCBI Taxonomy" id="1231190"/>
    <lineage>
        <taxon>Bacteria</taxon>
        <taxon>Pseudomonadati</taxon>
        <taxon>Pseudomonadota</taxon>
        <taxon>Alphaproteobacteria</taxon>
        <taxon>Hyphomicrobiales</taxon>
        <taxon>Phyllobacteriaceae</taxon>
        <taxon>Nitratireductor</taxon>
    </lineage>
</organism>
<protein>
    <recommendedName>
        <fullName evidence="2">Transglycosylase SLT domain-containing protein</fullName>
    </recommendedName>
</protein>
<dbReference type="Pfam" id="PF01464">
    <property type="entry name" value="SLT"/>
    <property type="match status" value="1"/>
</dbReference>
<comment type="caution">
    <text evidence="3">The sequence shown here is derived from an EMBL/GenBank/DDBJ whole genome shotgun (WGS) entry which is preliminary data.</text>
</comment>
<dbReference type="Gene3D" id="1.10.530.10">
    <property type="match status" value="1"/>
</dbReference>
<accession>K2P7W7</accession>
<evidence type="ECO:0000313" key="4">
    <source>
        <dbReference type="Proteomes" id="UP000007374"/>
    </source>
</evidence>
<proteinExistence type="inferred from homology"/>
<dbReference type="InterPro" id="IPR023346">
    <property type="entry name" value="Lysozyme-like_dom_sf"/>
</dbReference>
<evidence type="ECO:0000313" key="3">
    <source>
        <dbReference type="EMBL" id="EKF43331.1"/>
    </source>
</evidence>
<dbReference type="PATRIC" id="fig|1231190.3.peg.1014"/>
<dbReference type="eggNOG" id="COG0741">
    <property type="taxonomic scope" value="Bacteria"/>
</dbReference>
<comment type="similarity">
    <text evidence="1">Belongs to the virb1 family.</text>
</comment>
<dbReference type="SUPFAM" id="SSF53955">
    <property type="entry name" value="Lysozyme-like"/>
    <property type="match status" value="1"/>
</dbReference>
<sequence>MAKIPEFTAKAPRLPALAVDNDTGAAQALASVAAASSQLAGRLGKIARDRAVTAAREKGAADAANVSMPGVDFAFQPGTPGKRPSRGQVNAPAGIRDVIVAAAQRHGVDPAALMKMAELESSFNPNAKNPSSSAGGLFQFVDSTAAQYGLANRYDPAQAADAAARLARDNAAHLQKVLGRKPTAAELYLAHQQGAGGAGKLLANPNARAADIVGSDAVRLNGGRANMTAGEFAGLWLAKAGGPVAAQPGKVSVSLTGARGALPRAQPGTLVGDAYNEAATAVYANRLESSMRAQMDAIALEHEGKPAEMQAALDPLRAGFTEGLPPILRAKMLASFDATSLSLQRQAMQKARSNLDEELKASSEGLIDTQTTNILRLAAKAGTDKQADQALTQELAGLNQTIDNAPGMTPLARERLKRATANDVYAARILSGFDGLATPAERAAYAEQVQTEWQNGEGLAQNLDADAFHKVNSELARRVQQDATAASKQATAIGNAFNEQTRILKKGLPVTEAQRSTLRKAVAETGDEQLAARADFFDQLASWQSAHLAARPEAIEQQMVQLQRRMQQEGATEATLDTLDVMEGLHKAMKAGLRDDPLTWAARAGVTDVAPLDFSDSQRLTASLSERANDAQAVAEHYGIQPRYFTANEADAIKRQFEENPLAMPSLLSGLEAGLGNAMPDAMREVSQSAPVLAHMAGLIAATGNESVATEVATMLDTRRQEGYKSALPSQGKMSQVFAAATGAALAGLPRTAAAARETAALIFEKRALARGVDPANAADPLDPAHELLTEAIDAALGATMRDGQKFGGLTMVNGRQTVAPPDMPAADLDTRLSKLTDGQLANQMAIAGGDHRISARDIRNGYLEMVAPGRYRVALQDPATGDPQYVPAPAELGTGGYFILDMEQLVRDQGELGSGFFGYFR</sequence>
<gene>
    <name evidence="3" type="ORF">NA8A_04848</name>
</gene>
<dbReference type="AlphaFoldDB" id="K2P7W7"/>
<evidence type="ECO:0000256" key="1">
    <source>
        <dbReference type="ARBA" id="ARBA00009387"/>
    </source>
</evidence>
<dbReference type="RefSeq" id="WP_009449521.1">
    <property type="nucleotide sequence ID" value="NZ_AMSI01000003.1"/>
</dbReference>
<feature type="domain" description="Transglycosylase SLT" evidence="2">
    <location>
        <begin position="98"/>
        <end position="200"/>
    </location>
</feature>
<reference evidence="3 4" key="1">
    <citation type="journal article" date="2012" name="J. Bacteriol.">
        <title>Genome Sequence of Nitratireductor indicus Type Strain C115.</title>
        <authorList>
            <person name="Lai Q."/>
            <person name="Li G."/>
            <person name="Yu Z."/>
            <person name="Shao Z."/>
        </authorList>
    </citation>
    <scope>NUCLEOTIDE SEQUENCE [LARGE SCALE GENOMIC DNA]</scope>
    <source>
        <strain evidence="3 4">C115</strain>
    </source>
</reference>
<dbReference type="STRING" id="721133.SAMN05216176_101335"/>
<dbReference type="Proteomes" id="UP000007374">
    <property type="component" value="Unassembled WGS sequence"/>
</dbReference>
<dbReference type="InterPro" id="IPR008258">
    <property type="entry name" value="Transglycosylase_SLT_dom_1"/>
</dbReference>
<keyword evidence="4" id="KW-1185">Reference proteome</keyword>
<dbReference type="EMBL" id="AMSI01000003">
    <property type="protein sequence ID" value="EKF43331.1"/>
    <property type="molecule type" value="Genomic_DNA"/>
</dbReference>
<name>K2P7W7_9HYPH</name>
<evidence type="ECO:0000259" key="2">
    <source>
        <dbReference type="Pfam" id="PF01464"/>
    </source>
</evidence>